<comment type="caution">
    <text evidence="1">The sequence shown here is derived from an EMBL/GenBank/DDBJ whole genome shotgun (WGS) entry which is preliminary data.</text>
</comment>
<sequence length="116" mass="13202">MNERFSPLIVQVQKLFTQISGVCATAKVQQIHIDNSLWVSITSRDSEVQQATTLNTLEEIVHQLWRMQPPVESEAEFTPEIHVLNSNSRDSYNGSANAEIDPNYKLSFKQVFDPKP</sequence>
<keyword evidence="2" id="KW-1185">Reference proteome</keyword>
<evidence type="ECO:0000313" key="2">
    <source>
        <dbReference type="Proteomes" id="UP001165960"/>
    </source>
</evidence>
<dbReference type="EMBL" id="QTSX02002357">
    <property type="protein sequence ID" value="KAJ9075871.1"/>
    <property type="molecule type" value="Genomic_DNA"/>
</dbReference>
<reference evidence="1" key="1">
    <citation type="submission" date="2022-04" db="EMBL/GenBank/DDBJ databases">
        <title>Genome of the entomopathogenic fungus Entomophthora muscae.</title>
        <authorList>
            <person name="Elya C."/>
            <person name="Lovett B.R."/>
            <person name="Lee E."/>
            <person name="Macias A.M."/>
            <person name="Hajek A.E."/>
            <person name="De Bivort B.L."/>
            <person name="Kasson M.T."/>
            <person name="De Fine Licht H.H."/>
            <person name="Stajich J.E."/>
        </authorList>
    </citation>
    <scope>NUCLEOTIDE SEQUENCE</scope>
    <source>
        <strain evidence="1">Berkeley</strain>
    </source>
</reference>
<protein>
    <submittedName>
        <fullName evidence="1">Uncharacterized protein</fullName>
    </submittedName>
</protein>
<proteinExistence type="predicted"/>
<accession>A0ACC2TN04</accession>
<organism evidence="1 2">
    <name type="scientific">Entomophthora muscae</name>
    <dbReference type="NCBI Taxonomy" id="34485"/>
    <lineage>
        <taxon>Eukaryota</taxon>
        <taxon>Fungi</taxon>
        <taxon>Fungi incertae sedis</taxon>
        <taxon>Zoopagomycota</taxon>
        <taxon>Entomophthoromycotina</taxon>
        <taxon>Entomophthoromycetes</taxon>
        <taxon>Entomophthorales</taxon>
        <taxon>Entomophthoraceae</taxon>
        <taxon>Entomophthora</taxon>
    </lineage>
</organism>
<gene>
    <name evidence="1" type="ORF">DSO57_1031534</name>
</gene>
<evidence type="ECO:0000313" key="1">
    <source>
        <dbReference type="EMBL" id="KAJ9075871.1"/>
    </source>
</evidence>
<name>A0ACC2TN04_9FUNG</name>
<dbReference type="Proteomes" id="UP001165960">
    <property type="component" value="Unassembled WGS sequence"/>
</dbReference>